<evidence type="ECO:0000256" key="2">
    <source>
        <dbReference type="ARBA" id="ARBA00004664"/>
    </source>
</evidence>
<dbReference type="SUPFAM" id="SSF51366">
    <property type="entry name" value="Ribulose-phoshate binding barrel"/>
    <property type="match status" value="1"/>
</dbReference>
<evidence type="ECO:0000256" key="5">
    <source>
        <dbReference type="ARBA" id="ARBA00022605"/>
    </source>
</evidence>
<dbReference type="Gene3D" id="3.20.20.70">
    <property type="entry name" value="Aldolase class I"/>
    <property type="match status" value="1"/>
</dbReference>
<sequence length="214" mass="24332">MKIKVCGLKDPENIEAVAALKPDYLGFICYGPSPRYIGQLSAESFKKLPINIKKTAVFVNENTQIINSLIQAYNFDVIQLHGDESPEFSHSFRDRVTVFKAFGLDENFDFSRLDNYVNKVDYFLFDTKTAAYGGSGKTFDWGMLENYKLDVPFFLSGGISLDNLEEIKKINHPQFYGVDLNSRFETAPGVKDTDKLKQAFDIINKQPIINEIRS</sequence>
<comment type="similarity">
    <text evidence="9">Belongs to the TrpF family.</text>
</comment>
<dbReference type="PANTHER" id="PTHR42894:SF1">
    <property type="entry name" value="N-(5'-PHOSPHORIBOSYL)ANTHRANILATE ISOMERASE"/>
    <property type="match status" value="1"/>
</dbReference>
<evidence type="ECO:0000256" key="9">
    <source>
        <dbReference type="HAMAP-Rule" id="MF_00135"/>
    </source>
</evidence>
<evidence type="ECO:0000256" key="6">
    <source>
        <dbReference type="ARBA" id="ARBA00022822"/>
    </source>
</evidence>
<dbReference type="OrthoDB" id="9786954at2"/>
<dbReference type="InterPro" id="IPR013785">
    <property type="entry name" value="Aldolase_TIM"/>
</dbReference>
<name>A0A5B8W7B7_9SPHI</name>
<dbReference type="Proteomes" id="UP000321362">
    <property type="component" value="Chromosome"/>
</dbReference>
<evidence type="ECO:0000256" key="8">
    <source>
        <dbReference type="ARBA" id="ARBA00023235"/>
    </source>
</evidence>
<evidence type="ECO:0000256" key="1">
    <source>
        <dbReference type="ARBA" id="ARBA00001164"/>
    </source>
</evidence>
<dbReference type="GO" id="GO:0004640">
    <property type="term" value="F:phosphoribosylanthranilate isomerase activity"/>
    <property type="evidence" value="ECO:0007669"/>
    <property type="project" value="UniProtKB-UniRule"/>
</dbReference>
<feature type="domain" description="N-(5'phosphoribosyl) anthranilate isomerase (PRAI)" evidence="10">
    <location>
        <begin position="4"/>
        <end position="200"/>
    </location>
</feature>
<dbReference type="UniPathway" id="UPA00035">
    <property type="reaction ID" value="UER00042"/>
</dbReference>
<evidence type="ECO:0000259" key="10">
    <source>
        <dbReference type="Pfam" id="PF00697"/>
    </source>
</evidence>
<organism evidence="11 12">
    <name type="scientific">Mucilaginibacter ginsenosidivorax</name>
    <dbReference type="NCBI Taxonomy" id="862126"/>
    <lineage>
        <taxon>Bacteria</taxon>
        <taxon>Pseudomonadati</taxon>
        <taxon>Bacteroidota</taxon>
        <taxon>Sphingobacteriia</taxon>
        <taxon>Sphingobacteriales</taxon>
        <taxon>Sphingobacteriaceae</taxon>
        <taxon>Mucilaginibacter</taxon>
    </lineage>
</organism>
<keyword evidence="7 9" id="KW-0057">Aromatic amino acid biosynthesis</keyword>
<accession>A0A5B8W7B7</accession>
<protein>
    <recommendedName>
        <fullName evidence="4 9">N-(5'-phosphoribosyl)anthranilate isomerase</fullName>
        <shortName evidence="9">PRAI</shortName>
        <ecNumber evidence="3 9">5.3.1.24</ecNumber>
    </recommendedName>
</protein>
<dbReference type="InterPro" id="IPR044643">
    <property type="entry name" value="TrpF_fam"/>
</dbReference>
<proteinExistence type="inferred from homology"/>
<keyword evidence="6 9" id="KW-0822">Tryptophan biosynthesis</keyword>
<dbReference type="KEGG" id="mgk:FSB76_26720"/>
<keyword evidence="5 9" id="KW-0028">Amino-acid biosynthesis</keyword>
<dbReference type="InterPro" id="IPR011060">
    <property type="entry name" value="RibuloseP-bd_barrel"/>
</dbReference>
<dbReference type="Pfam" id="PF00697">
    <property type="entry name" value="PRAI"/>
    <property type="match status" value="1"/>
</dbReference>
<dbReference type="AlphaFoldDB" id="A0A5B8W7B7"/>
<comment type="catalytic activity">
    <reaction evidence="1 9">
        <text>N-(5-phospho-beta-D-ribosyl)anthranilate = 1-(2-carboxyphenylamino)-1-deoxy-D-ribulose 5-phosphate</text>
        <dbReference type="Rhea" id="RHEA:21540"/>
        <dbReference type="ChEBI" id="CHEBI:18277"/>
        <dbReference type="ChEBI" id="CHEBI:58613"/>
        <dbReference type="EC" id="5.3.1.24"/>
    </reaction>
</comment>
<gene>
    <name evidence="9" type="primary">trpF</name>
    <name evidence="11" type="ORF">FSB76_26720</name>
</gene>
<dbReference type="CDD" id="cd00405">
    <property type="entry name" value="PRAI"/>
    <property type="match status" value="1"/>
</dbReference>
<evidence type="ECO:0000256" key="7">
    <source>
        <dbReference type="ARBA" id="ARBA00023141"/>
    </source>
</evidence>
<dbReference type="InterPro" id="IPR001240">
    <property type="entry name" value="PRAI_dom"/>
</dbReference>
<dbReference type="EMBL" id="CP042437">
    <property type="protein sequence ID" value="QEC79367.1"/>
    <property type="molecule type" value="Genomic_DNA"/>
</dbReference>
<evidence type="ECO:0000256" key="3">
    <source>
        <dbReference type="ARBA" id="ARBA00012572"/>
    </source>
</evidence>
<comment type="pathway">
    <text evidence="2 9">Amino-acid biosynthesis; L-tryptophan biosynthesis; L-tryptophan from chorismate: step 3/5.</text>
</comment>
<dbReference type="GO" id="GO:0000162">
    <property type="term" value="P:L-tryptophan biosynthetic process"/>
    <property type="evidence" value="ECO:0007669"/>
    <property type="project" value="UniProtKB-UniRule"/>
</dbReference>
<dbReference type="PANTHER" id="PTHR42894">
    <property type="entry name" value="N-(5'-PHOSPHORIBOSYL)ANTHRANILATE ISOMERASE"/>
    <property type="match status" value="1"/>
</dbReference>
<dbReference type="HAMAP" id="MF_00135">
    <property type="entry name" value="PRAI"/>
    <property type="match status" value="1"/>
</dbReference>
<dbReference type="RefSeq" id="WP_147058895.1">
    <property type="nucleotide sequence ID" value="NZ_CP042437.1"/>
</dbReference>
<keyword evidence="12" id="KW-1185">Reference proteome</keyword>
<reference evidence="11 12" key="1">
    <citation type="journal article" date="2013" name="J. Microbiol.">
        <title>Mucilaginibacter ginsenosidivorax sp. nov., with ginsenoside converting activity isolated from sediment.</title>
        <authorList>
            <person name="Kim J.K."/>
            <person name="Choi T.E."/>
            <person name="Liu Q.M."/>
            <person name="Park H.Y."/>
            <person name="Yi T.H."/>
            <person name="Yoon M.H."/>
            <person name="Kim S.C."/>
            <person name="Im W.T."/>
        </authorList>
    </citation>
    <scope>NUCLEOTIDE SEQUENCE [LARGE SCALE GENOMIC DNA]</scope>
    <source>
        <strain evidence="11 12">KHI28</strain>
    </source>
</reference>
<evidence type="ECO:0000313" key="11">
    <source>
        <dbReference type="EMBL" id="QEC79367.1"/>
    </source>
</evidence>
<evidence type="ECO:0000313" key="12">
    <source>
        <dbReference type="Proteomes" id="UP000321362"/>
    </source>
</evidence>
<keyword evidence="8 9" id="KW-0413">Isomerase</keyword>
<dbReference type="EC" id="5.3.1.24" evidence="3 9"/>
<evidence type="ECO:0000256" key="4">
    <source>
        <dbReference type="ARBA" id="ARBA00022272"/>
    </source>
</evidence>